<feature type="coiled-coil region" evidence="1">
    <location>
        <begin position="234"/>
        <end position="271"/>
    </location>
</feature>
<feature type="compositionally biased region" description="Polar residues" evidence="2">
    <location>
        <begin position="1"/>
        <end position="10"/>
    </location>
</feature>
<comment type="caution">
    <text evidence="3">The sequence shown here is derived from an EMBL/GenBank/DDBJ whole genome shotgun (WGS) entry which is preliminary data.</text>
</comment>
<evidence type="ECO:0000313" key="4">
    <source>
        <dbReference type="Proteomes" id="UP001465976"/>
    </source>
</evidence>
<dbReference type="Proteomes" id="UP001465976">
    <property type="component" value="Unassembled WGS sequence"/>
</dbReference>
<proteinExistence type="predicted"/>
<evidence type="ECO:0000256" key="2">
    <source>
        <dbReference type="SAM" id="MobiDB-lite"/>
    </source>
</evidence>
<gene>
    <name evidence="3" type="ORF">V5O48_015661</name>
</gene>
<evidence type="ECO:0000256" key="1">
    <source>
        <dbReference type="SAM" id="Coils"/>
    </source>
</evidence>
<keyword evidence="1" id="KW-0175">Coiled coil</keyword>
<dbReference type="EMBL" id="JBAHYK010001925">
    <property type="protein sequence ID" value="KAL0566353.1"/>
    <property type="molecule type" value="Genomic_DNA"/>
</dbReference>
<protein>
    <submittedName>
        <fullName evidence="3">Uncharacterized protein</fullName>
    </submittedName>
</protein>
<feature type="compositionally biased region" description="Polar residues" evidence="2">
    <location>
        <begin position="20"/>
        <end position="31"/>
    </location>
</feature>
<reference evidence="3 4" key="1">
    <citation type="submission" date="2024-02" db="EMBL/GenBank/DDBJ databases">
        <title>A draft genome for the cacao thread blight pathogen Marasmius crinis-equi.</title>
        <authorList>
            <person name="Cohen S.P."/>
            <person name="Baruah I.K."/>
            <person name="Amoako-Attah I."/>
            <person name="Bukari Y."/>
            <person name="Meinhardt L.W."/>
            <person name="Bailey B.A."/>
        </authorList>
    </citation>
    <scope>NUCLEOTIDE SEQUENCE [LARGE SCALE GENOMIC DNA]</scope>
    <source>
        <strain evidence="3 4">GH-76</strain>
    </source>
</reference>
<evidence type="ECO:0000313" key="3">
    <source>
        <dbReference type="EMBL" id="KAL0566353.1"/>
    </source>
</evidence>
<name>A0ABR3ETY2_9AGAR</name>
<accession>A0ABR3ETY2</accession>
<keyword evidence="4" id="KW-1185">Reference proteome</keyword>
<organism evidence="3 4">
    <name type="scientific">Marasmius crinis-equi</name>
    <dbReference type="NCBI Taxonomy" id="585013"/>
    <lineage>
        <taxon>Eukaryota</taxon>
        <taxon>Fungi</taxon>
        <taxon>Dikarya</taxon>
        <taxon>Basidiomycota</taxon>
        <taxon>Agaricomycotina</taxon>
        <taxon>Agaricomycetes</taxon>
        <taxon>Agaricomycetidae</taxon>
        <taxon>Agaricales</taxon>
        <taxon>Marasmiineae</taxon>
        <taxon>Marasmiaceae</taxon>
        <taxon>Marasmius</taxon>
    </lineage>
</organism>
<sequence>MAMSTPSSPRSEPDTVLVPPNQNAIGSLPANSSPPPLMQDSSGPVAPLAQPAHCRANNRWGNAAAANIAEWGSPANHGWGDDLEVTERTLAADRLREQCPTPRITSLAAPGNGWGGDGSVPALFHWHASDASGKPSDRHIAQYARMDMSKVYAPGKQSILDNTPTEPWAHTQVIRSTPEAQRSGIPGPTFTLTQVTDRLNEVNNVIAARKAQVAANMAKLDAIREQQEPLHRQLHELDQVRNAVHDNNREIEEERKRLDVVLRDLKDLEALALTFG</sequence>
<feature type="region of interest" description="Disordered" evidence="2">
    <location>
        <begin position="1"/>
        <end position="46"/>
    </location>
</feature>